<evidence type="ECO:0000313" key="1">
    <source>
        <dbReference type="EMBL" id="MBT0652034.1"/>
    </source>
</evidence>
<name>A0ABS5SBY8_9BACT</name>
<comment type="caution">
    <text evidence="1">The sequence shown here is derived from an EMBL/GenBank/DDBJ whole genome shotgun (WGS) entry which is preliminary data.</text>
</comment>
<evidence type="ECO:0000313" key="2">
    <source>
        <dbReference type="Proteomes" id="UP000756860"/>
    </source>
</evidence>
<dbReference type="EMBL" id="JAHCVK010000001">
    <property type="protein sequence ID" value="MBT0652034.1"/>
    <property type="molecule type" value="Genomic_DNA"/>
</dbReference>
<dbReference type="Proteomes" id="UP000756860">
    <property type="component" value="Unassembled WGS sequence"/>
</dbReference>
<sequence length="73" mass="8131">MTKRLFAIGLTEPQSAGAPHLFDRSAVVRVRKVLGLKRVSASIPMSWPWWWSCWTALTSWNGDSMGDTGKVVV</sequence>
<accession>A0ABS5SBY8</accession>
<protein>
    <submittedName>
        <fullName evidence="1">Uncharacterized protein</fullName>
    </submittedName>
</protein>
<proteinExistence type="predicted"/>
<gene>
    <name evidence="1" type="ORF">KI810_03135</name>
</gene>
<reference evidence="1 2" key="1">
    <citation type="submission" date="2021-05" db="EMBL/GenBank/DDBJ databases">
        <title>The draft genome of Geobacter luticola JCM 17780.</title>
        <authorList>
            <person name="Xu Z."/>
            <person name="Masuda Y."/>
            <person name="Itoh H."/>
            <person name="Senoo K."/>
        </authorList>
    </citation>
    <scope>NUCLEOTIDE SEQUENCE [LARGE SCALE GENOMIC DNA]</scope>
    <source>
        <strain evidence="1 2">JCM 17780</strain>
    </source>
</reference>
<organism evidence="1 2">
    <name type="scientific">Geomobilimonas luticola</name>
    <dbReference type="NCBI Taxonomy" id="1114878"/>
    <lineage>
        <taxon>Bacteria</taxon>
        <taxon>Pseudomonadati</taxon>
        <taxon>Thermodesulfobacteriota</taxon>
        <taxon>Desulfuromonadia</taxon>
        <taxon>Geobacterales</taxon>
        <taxon>Geobacteraceae</taxon>
        <taxon>Geomobilimonas</taxon>
    </lineage>
</organism>
<keyword evidence="2" id="KW-1185">Reference proteome</keyword>